<dbReference type="Pfam" id="PF13086">
    <property type="entry name" value="AAA_11"/>
    <property type="match status" value="1"/>
</dbReference>
<name>A0A9P8XWB6_9PEZI</name>
<dbReference type="CDD" id="cd17934">
    <property type="entry name" value="DEXXQc_Upf1-like"/>
    <property type="match status" value="1"/>
</dbReference>
<evidence type="ECO:0000313" key="2">
    <source>
        <dbReference type="EMBL" id="KAH7016281.1"/>
    </source>
</evidence>
<dbReference type="PANTHER" id="PTHR10887">
    <property type="entry name" value="DNA2/NAM7 HELICASE FAMILY"/>
    <property type="match status" value="1"/>
</dbReference>
<accession>A0A9P8XWB6</accession>
<sequence>MTSVTQNVYGHVLSRVSTDDPDIECLSWQVDVLLDHLSMEPSMAASFSRLSTRKAHLPRGVLQKLQDRGQEILNAIVRCACSADALLVPAFESVLSLTHALTLDGMTSLVELCALTIHSPDLALDILLGCLKRQSLRLLAGTIKPALAMHFADNIVSIALDHIHEANEQQIDRAEMIMLHDLKKERDGYPLAECAFRIDSAKVPETWAHVRLTAASKPKNAPLARESLGIGHVPVFPAMPVFVEQCSWILTNYGPFVRPRALFAAMRHFADTDGQYCCVANELLASDTVACEAGAMRPKSDCRTALTTHFQLSLNESQRAAMLAALTHPLVLIWGPPDTGKTQTIVAIILGLLDRFPDERILVTAPTHNAVDNLMRRYLDVTGRTGPVALRVSTEASLLHSHTLSLLV</sequence>
<protein>
    <recommendedName>
        <fullName evidence="1">DNA2/NAM7 helicase helicase domain-containing protein</fullName>
    </recommendedName>
</protein>
<dbReference type="SUPFAM" id="SSF52540">
    <property type="entry name" value="P-loop containing nucleoside triphosphate hydrolases"/>
    <property type="match status" value="1"/>
</dbReference>
<dbReference type="InterPro" id="IPR045055">
    <property type="entry name" value="DNA2/NAM7-like"/>
</dbReference>
<dbReference type="InterPro" id="IPR041677">
    <property type="entry name" value="DNA2/NAM7_AAA_11"/>
</dbReference>
<dbReference type="GeneID" id="70186945"/>
<dbReference type="EMBL" id="JAGTJQ010000012">
    <property type="protein sequence ID" value="KAH7016281.1"/>
    <property type="molecule type" value="Genomic_DNA"/>
</dbReference>
<evidence type="ECO:0000259" key="1">
    <source>
        <dbReference type="Pfam" id="PF13086"/>
    </source>
</evidence>
<dbReference type="OrthoDB" id="3265924at2759"/>
<proteinExistence type="predicted"/>
<dbReference type="RefSeq" id="XP_046005905.1">
    <property type="nucleotide sequence ID" value="XM_046157399.1"/>
</dbReference>
<feature type="domain" description="DNA2/NAM7 helicase helicase" evidence="1">
    <location>
        <begin position="314"/>
        <end position="401"/>
    </location>
</feature>
<comment type="caution">
    <text evidence="2">The sequence shown here is derived from an EMBL/GenBank/DDBJ whole genome shotgun (WGS) entry which is preliminary data.</text>
</comment>
<dbReference type="Gene3D" id="3.40.50.300">
    <property type="entry name" value="P-loop containing nucleotide triphosphate hydrolases"/>
    <property type="match status" value="1"/>
</dbReference>
<reference evidence="2" key="1">
    <citation type="journal article" date="2021" name="Nat. Commun.">
        <title>Genetic determinants of endophytism in the Arabidopsis root mycobiome.</title>
        <authorList>
            <person name="Mesny F."/>
            <person name="Miyauchi S."/>
            <person name="Thiergart T."/>
            <person name="Pickel B."/>
            <person name="Atanasova L."/>
            <person name="Karlsson M."/>
            <person name="Huettel B."/>
            <person name="Barry K.W."/>
            <person name="Haridas S."/>
            <person name="Chen C."/>
            <person name="Bauer D."/>
            <person name="Andreopoulos W."/>
            <person name="Pangilinan J."/>
            <person name="LaButti K."/>
            <person name="Riley R."/>
            <person name="Lipzen A."/>
            <person name="Clum A."/>
            <person name="Drula E."/>
            <person name="Henrissat B."/>
            <person name="Kohler A."/>
            <person name="Grigoriev I.V."/>
            <person name="Martin F.M."/>
            <person name="Hacquard S."/>
        </authorList>
    </citation>
    <scope>NUCLEOTIDE SEQUENCE</scope>
    <source>
        <strain evidence="2">MPI-CAGE-CH-0230</strain>
    </source>
</reference>
<dbReference type="PANTHER" id="PTHR10887:SF495">
    <property type="entry name" value="HELICASE SENATAXIN ISOFORM X1-RELATED"/>
    <property type="match status" value="1"/>
</dbReference>
<dbReference type="Proteomes" id="UP000756346">
    <property type="component" value="Unassembled WGS sequence"/>
</dbReference>
<dbReference type="AlphaFoldDB" id="A0A9P8XWB6"/>
<organism evidence="2 3">
    <name type="scientific">Microdochium trichocladiopsis</name>
    <dbReference type="NCBI Taxonomy" id="1682393"/>
    <lineage>
        <taxon>Eukaryota</taxon>
        <taxon>Fungi</taxon>
        <taxon>Dikarya</taxon>
        <taxon>Ascomycota</taxon>
        <taxon>Pezizomycotina</taxon>
        <taxon>Sordariomycetes</taxon>
        <taxon>Xylariomycetidae</taxon>
        <taxon>Xylariales</taxon>
        <taxon>Microdochiaceae</taxon>
        <taxon>Microdochium</taxon>
    </lineage>
</organism>
<dbReference type="InterPro" id="IPR027417">
    <property type="entry name" value="P-loop_NTPase"/>
</dbReference>
<gene>
    <name evidence="2" type="ORF">B0I36DRAFT_355099</name>
</gene>
<dbReference type="GO" id="GO:0004386">
    <property type="term" value="F:helicase activity"/>
    <property type="evidence" value="ECO:0007669"/>
    <property type="project" value="InterPro"/>
</dbReference>
<evidence type="ECO:0000313" key="3">
    <source>
        <dbReference type="Proteomes" id="UP000756346"/>
    </source>
</evidence>
<keyword evidence="3" id="KW-1185">Reference proteome</keyword>